<gene>
    <name evidence="3" type="ORF">SAMN05444411_1351</name>
</gene>
<evidence type="ECO:0000259" key="2">
    <source>
        <dbReference type="Pfam" id="PF14080"/>
    </source>
</evidence>
<dbReference type="Pfam" id="PF14080">
    <property type="entry name" value="DUF4261"/>
    <property type="match status" value="1"/>
</dbReference>
<evidence type="ECO:0000313" key="4">
    <source>
        <dbReference type="Proteomes" id="UP000199595"/>
    </source>
</evidence>
<name>A0A1H3HEP4_9FLAO</name>
<evidence type="ECO:0000256" key="1">
    <source>
        <dbReference type="SAM" id="Phobius"/>
    </source>
</evidence>
<protein>
    <recommendedName>
        <fullName evidence="2">DUF4261 domain-containing protein</fullName>
    </recommendedName>
</protein>
<keyword evidence="1" id="KW-1133">Transmembrane helix</keyword>
<sequence>MKKSLTIILIIGILTMGLFSFFKKEKKIESNTNSAILGMVLLEEPKSFDLNGTVNELRTRWKLKVNDNDTGDLGAVLAIGEYNVAIANIPAAIPEGEVEKTAEYNYLWENGVEETSKHKGHIVLSIMNAGKNAVKENLLYSKIASAVMNNSKSLGIYIGGRTLVLKKDFYQENVEMMTEEDLPLYNWIYFGLKKENGKQSVYTYGLADFGKKEMEIVESESSIEELNEMMFNLAHYVIAYNVTLKDGETIGISAEQKLKISESKGKFLDGSTLKIEY</sequence>
<reference evidence="3 4" key="1">
    <citation type="submission" date="2016-10" db="EMBL/GenBank/DDBJ databases">
        <authorList>
            <person name="de Groot N.N."/>
        </authorList>
    </citation>
    <scope>NUCLEOTIDE SEQUENCE [LARGE SCALE GENOMIC DNA]</scope>
    <source>
        <strain evidence="3 4">DSM 24956</strain>
    </source>
</reference>
<dbReference type="STRING" id="762486.SAMN05444411_1351"/>
<dbReference type="AlphaFoldDB" id="A0A1H3HEP4"/>
<accession>A0A1H3HEP4</accession>
<feature type="transmembrane region" description="Helical" evidence="1">
    <location>
        <begin position="6"/>
        <end position="22"/>
    </location>
</feature>
<keyword evidence="1" id="KW-0472">Membrane</keyword>
<dbReference type="RefSeq" id="WP_245729971.1">
    <property type="nucleotide sequence ID" value="NZ_FNNJ01000035.1"/>
</dbReference>
<keyword evidence="4" id="KW-1185">Reference proteome</keyword>
<dbReference type="EMBL" id="FNNJ01000035">
    <property type="protein sequence ID" value="SDY13695.1"/>
    <property type="molecule type" value="Genomic_DNA"/>
</dbReference>
<proteinExistence type="predicted"/>
<organism evidence="3 4">
    <name type="scientific">Lutibacter oricola</name>
    <dbReference type="NCBI Taxonomy" id="762486"/>
    <lineage>
        <taxon>Bacteria</taxon>
        <taxon>Pseudomonadati</taxon>
        <taxon>Bacteroidota</taxon>
        <taxon>Flavobacteriia</taxon>
        <taxon>Flavobacteriales</taxon>
        <taxon>Flavobacteriaceae</taxon>
        <taxon>Lutibacter</taxon>
    </lineage>
</organism>
<evidence type="ECO:0000313" key="3">
    <source>
        <dbReference type="EMBL" id="SDY13695.1"/>
    </source>
</evidence>
<dbReference type="InterPro" id="IPR025357">
    <property type="entry name" value="DUF4261"/>
</dbReference>
<feature type="domain" description="DUF4261" evidence="2">
    <location>
        <begin position="202"/>
        <end position="276"/>
    </location>
</feature>
<keyword evidence="1" id="KW-0812">Transmembrane</keyword>
<dbReference type="Proteomes" id="UP000199595">
    <property type="component" value="Unassembled WGS sequence"/>
</dbReference>